<comment type="caution">
    <text evidence="1">The sequence shown here is derived from an EMBL/GenBank/DDBJ whole genome shotgun (WGS) entry which is preliminary data.</text>
</comment>
<protein>
    <submittedName>
        <fullName evidence="1">Uncharacterized protein</fullName>
    </submittedName>
</protein>
<proteinExistence type="predicted"/>
<dbReference type="EMBL" id="CM044702">
    <property type="protein sequence ID" value="KAI5676562.1"/>
    <property type="molecule type" value="Genomic_DNA"/>
</dbReference>
<name>A0ACC0BVD9_CATRO</name>
<keyword evidence="2" id="KW-1185">Reference proteome</keyword>
<evidence type="ECO:0000313" key="2">
    <source>
        <dbReference type="Proteomes" id="UP001060085"/>
    </source>
</evidence>
<organism evidence="1 2">
    <name type="scientific">Catharanthus roseus</name>
    <name type="common">Madagascar periwinkle</name>
    <name type="synonym">Vinca rosea</name>
    <dbReference type="NCBI Taxonomy" id="4058"/>
    <lineage>
        <taxon>Eukaryota</taxon>
        <taxon>Viridiplantae</taxon>
        <taxon>Streptophyta</taxon>
        <taxon>Embryophyta</taxon>
        <taxon>Tracheophyta</taxon>
        <taxon>Spermatophyta</taxon>
        <taxon>Magnoliopsida</taxon>
        <taxon>eudicotyledons</taxon>
        <taxon>Gunneridae</taxon>
        <taxon>Pentapetalae</taxon>
        <taxon>asterids</taxon>
        <taxon>lamiids</taxon>
        <taxon>Gentianales</taxon>
        <taxon>Apocynaceae</taxon>
        <taxon>Rauvolfioideae</taxon>
        <taxon>Vinceae</taxon>
        <taxon>Catharanthinae</taxon>
        <taxon>Catharanthus</taxon>
    </lineage>
</organism>
<accession>A0ACC0BVD9</accession>
<reference evidence="2" key="1">
    <citation type="journal article" date="2023" name="Nat. Plants">
        <title>Single-cell RNA sequencing provides a high-resolution roadmap for understanding the multicellular compartmentation of specialized metabolism.</title>
        <authorList>
            <person name="Sun S."/>
            <person name="Shen X."/>
            <person name="Li Y."/>
            <person name="Li Y."/>
            <person name="Wang S."/>
            <person name="Li R."/>
            <person name="Zhang H."/>
            <person name="Shen G."/>
            <person name="Guo B."/>
            <person name="Wei J."/>
            <person name="Xu J."/>
            <person name="St-Pierre B."/>
            <person name="Chen S."/>
            <person name="Sun C."/>
        </authorList>
    </citation>
    <scope>NUCLEOTIDE SEQUENCE [LARGE SCALE GENOMIC DNA]</scope>
</reference>
<sequence length="144" mass="15976">MERSYGVWLVLNTRCRNLVPMASFWGSRLCPWSPTVALHVLLNLGRRSCADISSERSGAQQATEVLGQEFLDQISPERHMIVFYYGTYNLVPRGTQMPYSATVDLVAGLGASQQHSTNNTPNIFDVPEGQSTAIKNDSKSAKLR</sequence>
<evidence type="ECO:0000313" key="1">
    <source>
        <dbReference type="EMBL" id="KAI5676562.1"/>
    </source>
</evidence>
<gene>
    <name evidence="1" type="ORF">M9H77_07512</name>
</gene>
<dbReference type="Proteomes" id="UP001060085">
    <property type="component" value="Linkage Group LG02"/>
</dbReference>